<organism evidence="2 3">
    <name type="scientific">Kordiimonas sediminis</name>
    <dbReference type="NCBI Taxonomy" id="1735581"/>
    <lineage>
        <taxon>Bacteria</taxon>
        <taxon>Pseudomonadati</taxon>
        <taxon>Pseudomonadota</taxon>
        <taxon>Alphaproteobacteria</taxon>
        <taxon>Kordiimonadales</taxon>
        <taxon>Kordiimonadaceae</taxon>
        <taxon>Kordiimonas</taxon>
    </lineage>
</organism>
<feature type="transmembrane region" description="Helical" evidence="1">
    <location>
        <begin position="76"/>
        <end position="99"/>
    </location>
</feature>
<keyword evidence="1" id="KW-0812">Transmembrane</keyword>
<sequence length="130" mass="13989">MLTVAAIMLLLVGAMHSLLGGKRLIAPILRREDLPVILGSVENTKITLWAGWHALTLFWWAQAAGLLTLAYAPEHFIPAILGSTAIAAGIMGICAIILSKGRHKSWIFFLPLAFTTGYLALEAIDIVAVN</sequence>
<feature type="transmembrane region" description="Helical" evidence="1">
    <location>
        <begin position="6"/>
        <end position="25"/>
    </location>
</feature>
<feature type="transmembrane region" description="Helical" evidence="1">
    <location>
        <begin position="106"/>
        <end position="129"/>
    </location>
</feature>
<evidence type="ECO:0000313" key="2">
    <source>
        <dbReference type="EMBL" id="GHF23896.1"/>
    </source>
</evidence>
<keyword evidence="1" id="KW-0472">Membrane</keyword>
<name>A0A919AS84_9PROT</name>
<dbReference type="EMBL" id="BNCI01000002">
    <property type="protein sequence ID" value="GHF23896.1"/>
    <property type="molecule type" value="Genomic_DNA"/>
</dbReference>
<gene>
    <name evidence="2" type="ORF">GCM10017044_18080</name>
</gene>
<keyword evidence="3" id="KW-1185">Reference proteome</keyword>
<proteinExistence type="predicted"/>
<evidence type="ECO:0000256" key="1">
    <source>
        <dbReference type="SAM" id="Phobius"/>
    </source>
</evidence>
<reference evidence="2" key="2">
    <citation type="submission" date="2020-09" db="EMBL/GenBank/DDBJ databases">
        <authorList>
            <person name="Sun Q."/>
            <person name="Kim S."/>
        </authorList>
    </citation>
    <scope>NUCLEOTIDE SEQUENCE</scope>
    <source>
        <strain evidence="2">KCTC 42590</strain>
    </source>
</reference>
<accession>A0A919AS84</accession>
<protein>
    <submittedName>
        <fullName evidence="2">Uncharacterized protein</fullName>
    </submittedName>
</protein>
<comment type="caution">
    <text evidence="2">The sequence shown here is derived from an EMBL/GenBank/DDBJ whole genome shotgun (WGS) entry which is preliminary data.</text>
</comment>
<dbReference type="AlphaFoldDB" id="A0A919AS84"/>
<keyword evidence="1" id="KW-1133">Transmembrane helix</keyword>
<dbReference type="RefSeq" id="WP_191252160.1">
    <property type="nucleotide sequence ID" value="NZ_BNCI01000002.1"/>
</dbReference>
<dbReference type="Proteomes" id="UP000630923">
    <property type="component" value="Unassembled WGS sequence"/>
</dbReference>
<feature type="transmembrane region" description="Helical" evidence="1">
    <location>
        <begin position="46"/>
        <end position="70"/>
    </location>
</feature>
<reference evidence="2" key="1">
    <citation type="journal article" date="2014" name="Int. J. Syst. Evol. Microbiol.">
        <title>Complete genome sequence of Corynebacterium casei LMG S-19264T (=DSM 44701T), isolated from a smear-ripened cheese.</title>
        <authorList>
            <consortium name="US DOE Joint Genome Institute (JGI-PGF)"/>
            <person name="Walter F."/>
            <person name="Albersmeier A."/>
            <person name="Kalinowski J."/>
            <person name="Ruckert C."/>
        </authorList>
    </citation>
    <scope>NUCLEOTIDE SEQUENCE</scope>
    <source>
        <strain evidence="2">KCTC 42590</strain>
    </source>
</reference>
<evidence type="ECO:0000313" key="3">
    <source>
        <dbReference type="Proteomes" id="UP000630923"/>
    </source>
</evidence>